<comment type="similarity">
    <text evidence="1">Belongs to the protein-tyrosine phosphatase family. Non-receptor class dual specificity subfamily.</text>
</comment>
<comment type="catalytic activity">
    <reaction evidence="5">
        <text>O-phospho-L-threonyl-[protein] + H2O = L-threonyl-[protein] + phosphate</text>
        <dbReference type="Rhea" id="RHEA:47004"/>
        <dbReference type="Rhea" id="RHEA-COMP:11060"/>
        <dbReference type="Rhea" id="RHEA-COMP:11605"/>
        <dbReference type="ChEBI" id="CHEBI:15377"/>
        <dbReference type="ChEBI" id="CHEBI:30013"/>
        <dbReference type="ChEBI" id="CHEBI:43474"/>
        <dbReference type="ChEBI" id="CHEBI:61977"/>
        <dbReference type="EC" id="3.1.3.16"/>
    </reaction>
</comment>
<proteinExistence type="inferred from homology"/>
<dbReference type="PRINTS" id="PR01909">
    <property type="entry name" value="ADSPHPHTASEA"/>
</dbReference>
<keyword evidence="2" id="KW-0378">Hydrolase</keyword>
<dbReference type="PROSITE" id="PS50056">
    <property type="entry name" value="TYR_PHOSPHATASE_2"/>
    <property type="match status" value="1"/>
</dbReference>
<dbReference type="InterPro" id="IPR016130">
    <property type="entry name" value="Tyr_Pase_AS"/>
</dbReference>
<feature type="domain" description="Tyrosine-protein phosphatase" evidence="7">
    <location>
        <begin position="89"/>
        <end position="245"/>
    </location>
</feature>
<dbReference type="PROSITE" id="PS50054">
    <property type="entry name" value="TYR_PHOSPHATASE_DUAL"/>
    <property type="match status" value="2"/>
</dbReference>
<name>A0A673N2H9_9TELE</name>
<dbReference type="Pfam" id="PF00782">
    <property type="entry name" value="DSPc"/>
    <property type="match status" value="2"/>
</dbReference>
<evidence type="ECO:0000256" key="2">
    <source>
        <dbReference type="ARBA" id="ARBA00022801"/>
    </source>
</evidence>
<evidence type="ECO:0000256" key="1">
    <source>
        <dbReference type="ARBA" id="ARBA00008601"/>
    </source>
</evidence>
<dbReference type="Gene3D" id="3.90.190.10">
    <property type="entry name" value="Protein tyrosine phosphatase superfamily"/>
    <property type="match status" value="2"/>
</dbReference>
<evidence type="ECO:0000313" key="10">
    <source>
        <dbReference type="Proteomes" id="UP000472270"/>
    </source>
</evidence>
<keyword evidence="10" id="KW-1185">Reference proteome</keyword>
<dbReference type="PROSITE" id="PS00383">
    <property type="entry name" value="TYR_PHOSPHATASE_1"/>
    <property type="match status" value="1"/>
</dbReference>
<evidence type="ECO:0000256" key="6">
    <source>
        <dbReference type="PIRSR" id="PIRSR620405-1"/>
    </source>
</evidence>
<dbReference type="Ensembl" id="ENSSRHT00000098852.1">
    <property type="protein sequence ID" value="ENSSRHP00000096243.1"/>
    <property type="gene ID" value="ENSSRHG00000047282.1"/>
</dbReference>
<dbReference type="InterPro" id="IPR020422">
    <property type="entry name" value="TYR_PHOSPHATASE_DUAL_dom"/>
</dbReference>
<dbReference type="PANTHER" id="PTHR45682:SF3">
    <property type="entry name" value="DUAL SPECIFICITY PROTEIN PHOSPHATASE"/>
    <property type="match status" value="1"/>
</dbReference>
<evidence type="ECO:0000313" key="9">
    <source>
        <dbReference type="Ensembl" id="ENSSRHP00000096243.1"/>
    </source>
</evidence>
<feature type="domain" description="Tyrosine-protein phosphatase" evidence="7">
    <location>
        <begin position="289"/>
        <end position="454"/>
    </location>
</feature>
<dbReference type="AlphaFoldDB" id="A0A673N2H9"/>
<evidence type="ECO:0000259" key="8">
    <source>
        <dbReference type="PROSITE" id="PS50056"/>
    </source>
</evidence>
<evidence type="ECO:0000256" key="3">
    <source>
        <dbReference type="ARBA" id="ARBA00022912"/>
    </source>
</evidence>
<dbReference type="GO" id="GO:0033549">
    <property type="term" value="F:MAP kinase phosphatase activity"/>
    <property type="evidence" value="ECO:0007669"/>
    <property type="project" value="TreeGrafter"/>
</dbReference>
<dbReference type="Proteomes" id="UP000472270">
    <property type="component" value="Unassembled WGS sequence"/>
</dbReference>
<dbReference type="SUPFAM" id="SSF52799">
    <property type="entry name" value="(Phosphotyrosine protein) phosphatases II"/>
    <property type="match status" value="2"/>
</dbReference>
<comment type="catalytic activity">
    <reaction evidence="4">
        <text>O-phospho-L-seryl-[protein] + H2O = L-seryl-[protein] + phosphate</text>
        <dbReference type="Rhea" id="RHEA:20629"/>
        <dbReference type="Rhea" id="RHEA-COMP:9863"/>
        <dbReference type="Rhea" id="RHEA-COMP:11604"/>
        <dbReference type="ChEBI" id="CHEBI:15377"/>
        <dbReference type="ChEBI" id="CHEBI:29999"/>
        <dbReference type="ChEBI" id="CHEBI:43474"/>
        <dbReference type="ChEBI" id="CHEBI:83421"/>
        <dbReference type="EC" id="3.1.3.16"/>
    </reaction>
</comment>
<dbReference type="InterPro" id="IPR000340">
    <property type="entry name" value="Dual-sp_phosphatase_cat-dom"/>
</dbReference>
<reference evidence="9" key="2">
    <citation type="submission" date="2025-09" db="UniProtKB">
        <authorList>
            <consortium name="Ensembl"/>
        </authorList>
    </citation>
    <scope>IDENTIFICATION</scope>
</reference>
<keyword evidence="3" id="KW-0904">Protein phosphatase</keyword>
<dbReference type="InterPro" id="IPR003595">
    <property type="entry name" value="Tyr_Pase_cat"/>
</dbReference>
<accession>A0A673N2H9</accession>
<evidence type="ECO:0000259" key="7">
    <source>
        <dbReference type="PROSITE" id="PS50054"/>
    </source>
</evidence>
<dbReference type="InterPro" id="IPR020405">
    <property type="entry name" value="Atypical_DUSP_subfamA"/>
</dbReference>
<dbReference type="GO" id="GO:0005737">
    <property type="term" value="C:cytoplasm"/>
    <property type="evidence" value="ECO:0007669"/>
    <property type="project" value="TreeGrafter"/>
</dbReference>
<evidence type="ECO:0000256" key="4">
    <source>
        <dbReference type="ARBA" id="ARBA00047761"/>
    </source>
</evidence>
<feature type="domain" description="Tyrosine specific protein phosphatases" evidence="8">
    <location>
        <begin position="375"/>
        <end position="439"/>
    </location>
</feature>
<dbReference type="SMART" id="SM00195">
    <property type="entry name" value="DSPc"/>
    <property type="match status" value="2"/>
</dbReference>
<dbReference type="InterPro" id="IPR029021">
    <property type="entry name" value="Prot-tyrosine_phosphatase-like"/>
</dbReference>
<feature type="active site" description="Phosphocysteine intermediate" evidence="6">
    <location>
        <position position="399"/>
    </location>
</feature>
<dbReference type="GO" id="GO:0004722">
    <property type="term" value="F:protein serine/threonine phosphatase activity"/>
    <property type="evidence" value="ECO:0007669"/>
    <property type="project" value="UniProtKB-EC"/>
</dbReference>
<organism evidence="9 10">
    <name type="scientific">Sinocyclocheilus rhinocerous</name>
    <dbReference type="NCBI Taxonomy" id="307959"/>
    <lineage>
        <taxon>Eukaryota</taxon>
        <taxon>Metazoa</taxon>
        <taxon>Chordata</taxon>
        <taxon>Craniata</taxon>
        <taxon>Vertebrata</taxon>
        <taxon>Euteleostomi</taxon>
        <taxon>Actinopterygii</taxon>
        <taxon>Neopterygii</taxon>
        <taxon>Teleostei</taxon>
        <taxon>Ostariophysi</taxon>
        <taxon>Cypriniformes</taxon>
        <taxon>Cyprinidae</taxon>
        <taxon>Cyprininae</taxon>
        <taxon>Sinocyclocheilus</taxon>
    </lineage>
</organism>
<reference evidence="9" key="1">
    <citation type="submission" date="2025-08" db="UniProtKB">
        <authorList>
            <consortium name="Ensembl"/>
        </authorList>
    </citation>
    <scope>IDENTIFICATION</scope>
</reference>
<protein>
    <submittedName>
        <fullName evidence="9">Uncharacterized protein</fullName>
    </submittedName>
</protein>
<dbReference type="PANTHER" id="PTHR45682">
    <property type="entry name" value="AGAP008228-PA"/>
    <property type="match status" value="1"/>
</dbReference>
<evidence type="ECO:0000256" key="5">
    <source>
        <dbReference type="ARBA" id="ARBA00048336"/>
    </source>
</evidence>
<dbReference type="SMART" id="SM00404">
    <property type="entry name" value="PTPc_motif"/>
    <property type="match status" value="1"/>
</dbReference>
<dbReference type="GO" id="GO:0008138">
    <property type="term" value="F:protein tyrosine/serine/threonine phosphatase activity"/>
    <property type="evidence" value="ECO:0007669"/>
    <property type="project" value="InterPro"/>
</dbReference>
<dbReference type="GO" id="GO:0043409">
    <property type="term" value="P:negative regulation of MAPK cascade"/>
    <property type="evidence" value="ECO:0007669"/>
    <property type="project" value="TreeGrafter"/>
</dbReference>
<dbReference type="CDD" id="cd14515">
    <property type="entry name" value="DUSP3-like"/>
    <property type="match status" value="1"/>
</dbReference>
<dbReference type="InterPro" id="IPR000387">
    <property type="entry name" value="Tyr_Pase_dom"/>
</dbReference>
<sequence>MLTLVEPTGVSAEPDPEPLCVPRPELEPEVDLVDAEQFCLPAPSAPEPQVTTETQETQVTTELSTLHNHFLVNIFQLECRMCKCKVLWTPVTEVWPNDFIENEETSMVQAKLKEMGITHILNTVAYKEYLQGKIYTRTEYYQEMNITYYGVLVKDEYRFDISKDLFPVWSSEFIHKALSNTEDKLLVHCIDGSVSRSSTLVLAYLMIHHNMMVEDAINHVTDVRWIGPNMGFLNQLTVLNSDLVRQRKLQLRKDLDIYKKKQSEASSKAILQNMIQLKQCLEKCALDWTPVTEVCPNVFIGNEETAMDRARLKEMGITHILNTVAVKKKCRVLLGIPRKEDLLGKANIGVKYYKGMNISYYGVTVTDDHLFDISKYFYQAAKFIHKARSNTESKVLVHCLDGVRRSSTLVLAYLMIHHDMMMEDAMDHVIKVRRIRPNMGFLKQLTILNSKLLSQRKLQFNNRQTDKNHR</sequence>